<reference evidence="2" key="1">
    <citation type="submission" date="2022-10" db="EMBL/GenBank/DDBJ databases">
        <title>Puccinia triticina Genome sequencing and assembly.</title>
        <authorList>
            <person name="Li C."/>
        </authorList>
    </citation>
    <scope>NUCLEOTIDE SEQUENCE</scope>
    <source>
        <strain evidence="2">Pt15</strain>
    </source>
</reference>
<name>A0ABY7CXN9_9BASI</name>
<accession>A0ABY7CXN9</accession>
<organism evidence="2 3">
    <name type="scientific">Puccinia triticina</name>
    <dbReference type="NCBI Taxonomy" id="208348"/>
    <lineage>
        <taxon>Eukaryota</taxon>
        <taxon>Fungi</taxon>
        <taxon>Dikarya</taxon>
        <taxon>Basidiomycota</taxon>
        <taxon>Pucciniomycotina</taxon>
        <taxon>Pucciniomycetes</taxon>
        <taxon>Pucciniales</taxon>
        <taxon>Pucciniaceae</taxon>
        <taxon>Puccinia</taxon>
    </lineage>
</organism>
<dbReference type="GeneID" id="77801873"/>
<gene>
    <name evidence="2" type="ORF">PtA15_11A103</name>
</gene>
<protein>
    <submittedName>
        <fullName evidence="2">Uncharacterized protein</fullName>
    </submittedName>
</protein>
<dbReference type="EMBL" id="CP110431">
    <property type="protein sequence ID" value="WAQ89415.1"/>
    <property type="molecule type" value="Genomic_DNA"/>
</dbReference>
<keyword evidence="3" id="KW-1185">Reference proteome</keyword>
<proteinExistence type="predicted"/>
<sequence length="66" mass="7329">MFWDLVIGVGHRILDLEKSYRTAADFMERTRGRGHDRLGGAFNQANREAITEGSEDGSDSKATNSN</sequence>
<evidence type="ECO:0000256" key="1">
    <source>
        <dbReference type="SAM" id="MobiDB-lite"/>
    </source>
</evidence>
<evidence type="ECO:0000313" key="2">
    <source>
        <dbReference type="EMBL" id="WAQ89415.1"/>
    </source>
</evidence>
<feature type="region of interest" description="Disordered" evidence="1">
    <location>
        <begin position="32"/>
        <end position="66"/>
    </location>
</feature>
<evidence type="ECO:0000313" key="3">
    <source>
        <dbReference type="Proteomes" id="UP001164743"/>
    </source>
</evidence>
<dbReference type="Proteomes" id="UP001164743">
    <property type="component" value="Chromosome 11A"/>
</dbReference>
<dbReference type="RefSeq" id="XP_053024970.1">
    <property type="nucleotide sequence ID" value="XM_053160978.1"/>
</dbReference>